<dbReference type="OrthoDB" id="9809136at2"/>
<dbReference type="Gene3D" id="3.40.1530.20">
    <property type="entry name" value="Protein of unknown function (DUF1491)"/>
    <property type="match status" value="1"/>
</dbReference>
<sequence length="111" mass="12420">MAARLTTDLWVRAYLKRLELANIPAYVTAHGQQSSGAVLIKCARLDGTAQSYERRTDLMSGASVWMELHDGPEREVDASIARQRGFDPDLWVIEIESRDGRTLLDEDGLSD</sequence>
<dbReference type="Pfam" id="PF07372">
    <property type="entry name" value="DUF1491"/>
    <property type="match status" value="1"/>
</dbReference>
<dbReference type="Proteomes" id="UP000027725">
    <property type="component" value="Unassembled WGS sequence"/>
</dbReference>
<accession>A0A074TJP0</accession>
<dbReference type="AlphaFoldDB" id="A0A074TJP0"/>
<proteinExistence type="predicted"/>
<reference evidence="1 2" key="1">
    <citation type="submission" date="2014-03" db="EMBL/GenBank/DDBJ databases">
        <title>The draft genome sequence of Thioclava dalianensis DLFJ1-1.</title>
        <authorList>
            <person name="Lai Q."/>
            <person name="Shao Z."/>
        </authorList>
    </citation>
    <scope>NUCLEOTIDE SEQUENCE [LARGE SCALE GENOMIC DNA]</scope>
    <source>
        <strain evidence="1 2">DLFJ1-1</strain>
    </source>
</reference>
<dbReference type="RefSeq" id="WP_038067215.1">
    <property type="nucleotide sequence ID" value="NZ_FOVB01000001.1"/>
</dbReference>
<name>A0A074TJP0_9RHOB</name>
<keyword evidence="2" id="KW-1185">Reference proteome</keyword>
<evidence type="ECO:0000313" key="1">
    <source>
        <dbReference type="EMBL" id="KEP69193.1"/>
    </source>
</evidence>
<dbReference type="STRING" id="1185766.SAMN05216224_101909"/>
<organism evidence="1 2">
    <name type="scientific">Thioclava dalianensis</name>
    <dbReference type="NCBI Taxonomy" id="1185766"/>
    <lineage>
        <taxon>Bacteria</taxon>
        <taxon>Pseudomonadati</taxon>
        <taxon>Pseudomonadota</taxon>
        <taxon>Alphaproteobacteria</taxon>
        <taxon>Rhodobacterales</taxon>
        <taxon>Paracoccaceae</taxon>
        <taxon>Thioclava</taxon>
    </lineage>
</organism>
<dbReference type="InterPro" id="IPR009964">
    <property type="entry name" value="DUF1491"/>
</dbReference>
<comment type="caution">
    <text evidence="1">The sequence shown here is derived from an EMBL/GenBank/DDBJ whole genome shotgun (WGS) entry which is preliminary data.</text>
</comment>
<protein>
    <submittedName>
        <fullName evidence="1">GTP-binding protein Era</fullName>
    </submittedName>
</protein>
<gene>
    <name evidence="1" type="ORF">DL1_05490</name>
</gene>
<evidence type="ECO:0000313" key="2">
    <source>
        <dbReference type="Proteomes" id="UP000027725"/>
    </source>
</evidence>
<dbReference type="eggNOG" id="COG5447">
    <property type="taxonomic scope" value="Bacteria"/>
</dbReference>
<dbReference type="EMBL" id="JHEH01000017">
    <property type="protein sequence ID" value="KEP69193.1"/>
    <property type="molecule type" value="Genomic_DNA"/>
</dbReference>